<evidence type="ECO:0000313" key="2">
    <source>
        <dbReference type="Proteomes" id="UP001049176"/>
    </source>
</evidence>
<dbReference type="AlphaFoldDB" id="A0A9P7S5P5"/>
<organism evidence="1 2">
    <name type="scientific">Marasmius oreades</name>
    <name type="common">fairy-ring Marasmius</name>
    <dbReference type="NCBI Taxonomy" id="181124"/>
    <lineage>
        <taxon>Eukaryota</taxon>
        <taxon>Fungi</taxon>
        <taxon>Dikarya</taxon>
        <taxon>Basidiomycota</taxon>
        <taxon>Agaricomycotina</taxon>
        <taxon>Agaricomycetes</taxon>
        <taxon>Agaricomycetidae</taxon>
        <taxon>Agaricales</taxon>
        <taxon>Marasmiineae</taxon>
        <taxon>Marasmiaceae</taxon>
        <taxon>Marasmius</taxon>
    </lineage>
</organism>
<protein>
    <recommendedName>
        <fullName evidence="3">Aminoglycoside phosphotransferase domain-containing protein</fullName>
    </recommendedName>
</protein>
<dbReference type="RefSeq" id="XP_043011651.1">
    <property type="nucleotide sequence ID" value="XM_043150563.1"/>
</dbReference>
<dbReference type="EMBL" id="CM032183">
    <property type="protein sequence ID" value="KAG7095181.1"/>
    <property type="molecule type" value="Genomic_DNA"/>
</dbReference>
<gene>
    <name evidence="1" type="ORF">E1B28_005960</name>
</gene>
<comment type="caution">
    <text evidence="1">The sequence shown here is derived from an EMBL/GenBank/DDBJ whole genome shotgun (WGS) entry which is preliminary data.</text>
</comment>
<name>A0A9P7S5P5_9AGAR</name>
<dbReference type="KEGG" id="more:E1B28_005960"/>
<accession>A0A9P7S5P5</accession>
<proteinExistence type="predicted"/>
<evidence type="ECO:0000313" key="1">
    <source>
        <dbReference type="EMBL" id="KAG7095181.1"/>
    </source>
</evidence>
<dbReference type="OrthoDB" id="5210591at2759"/>
<sequence>MPIEITLEQVQKAFNKAYPTAPYSNAIKVTELTSDSLSYTQAHRTYIIDLSFSKELPTTYSAFLIAASAAPFASTEPNVTETTYHSNTLQIYAKLISLVKKFTSLPFDYPTLDTSLSAIPYPYLLTTPRPITSLSIISLSSARKKKILSPQHNALIDLTLGQMLGQLHSGVLNEWFGLPLTLEPTNPSYSWQETFSLLIESLLHQIQSHAEYKSLDLPYEDIRRYLSRAIAFYLFDDVEAPSLVWFTGSEDDVYVTLPPIGSPDPPTIVAILPNLPHAFWGDPLLESLFLPPGPTEALREGYLAGGGHELVVFSRQKTKRLWYTVFLALVVLKERIGGCVGLEGKWAWAIEALREAVVTLKDAPCY</sequence>
<evidence type="ECO:0008006" key="3">
    <source>
        <dbReference type="Google" id="ProtNLM"/>
    </source>
</evidence>
<dbReference type="Proteomes" id="UP001049176">
    <property type="component" value="Chromosome 3"/>
</dbReference>
<reference evidence="1" key="1">
    <citation type="journal article" date="2021" name="Genome Biol. Evol.">
        <title>The assembled and annotated genome of the fairy-ring fungus Marasmius oreades.</title>
        <authorList>
            <person name="Hiltunen M."/>
            <person name="Ament-Velasquez S.L."/>
            <person name="Johannesson H."/>
        </authorList>
    </citation>
    <scope>NUCLEOTIDE SEQUENCE</scope>
    <source>
        <strain evidence="1">03SP1</strain>
    </source>
</reference>
<dbReference type="GeneID" id="66075036"/>
<keyword evidence="2" id="KW-1185">Reference proteome</keyword>